<name>A0ACB9MZ08_BAUVA</name>
<organism evidence="1 2">
    <name type="scientific">Bauhinia variegata</name>
    <name type="common">Purple orchid tree</name>
    <name type="synonym">Phanera variegata</name>
    <dbReference type="NCBI Taxonomy" id="167791"/>
    <lineage>
        <taxon>Eukaryota</taxon>
        <taxon>Viridiplantae</taxon>
        <taxon>Streptophyta</taxon>
        <taxon>Embryophyta</taxon>
        <taxon>Tracheophyta</taxon>
        <taxon>Spermatophyta</taxon>
        <taxon>Magnoliopsida</taxon>
        <taxon>eudicotyledons</taxon>
        <taxon>Gunneridae</taxon>
        <taxon>Pentapetalae</taxon>
        <taxon>rosids</taxon>
        <taxon>fabids</taxon>
        <taxon>Fabales</taxon>
        <taxon>Fabaceae</taxon>
        <taxon>Cercidoideae</taxon>
        <taxon>Cercideae</taxon>
        <taxon>Bauhiniinae</taxon>
        <taxon>Bauhinia</taxon>
    </lineage>
</organism>
<proteinExistence type="predicted"/>
<accession>A0ACB9MZ08</accession>
<dbReference type="EMBL" id="CM039433">
    <property type="protein sequence ID" value="KAI4328983.1"/>
    <property type="molecule type" value="Genomic_DNA"/>
</dbReference>
<dbReference type="Proteomes" id="UP000828941">
    <property type="component" value="Chromosome 8"/>
</dbReference>
<evidence type="ECO:0000313" key="1">
    <source>
        <dbReference type="EMBL" id="KAI4328983.1"/>
    </source>
</evidence>
<evidence type="ECO:0000313" key="2">
    <source>
        <dbReference type="Proteomes" id="UP000828941"/>
    </source>
</evidence>
<keyword evidence="2" id="KW-1185">Reference proteome</keyword>
<protein>
    <submittedName>
        <fullName evidence="1">Uncharacterized protein</fullName>
    </submittedName>
</protein>
<comment type="caution">
    <text evidence="1">The sequence shown here is derived from an EMBL/GenBank/DDBJ whole genome shotgun (WGS) entry which is preliminary data.</text>
</comment>
<sequence length="87" mass="9692">MNSSPQKVICYETPRKLYVGNLARTVQPAELKNLSSRFGTVVSVRILHDTKAGKRRIFGFLSFPSEAKRDAAMSLNGMELHGRTLVV</sequence>
<reference evidence="1 2" key="1">
    <citation type="journal article" date="2022" name="DNA Res.">
        <title>Chromosomal-level genome assembly of the orchid tree Bauhinia variegata (Leguminosae; Cercidoideae) supports the allotetraploid origin hypothesis of Bauhinia.</title>
        <authorList>
            <person name="Zhong Y."/>
            <person name="Chen Y."/>
            <person name="Zheng D."/>
            <person name="Pang J."/>
            <person name="Liu Y."/>
            <person name="Luo S."/>
            <person name="Meng S."/>
            <person name="Qian L."/>
            <person name="Wei D."/>
            <person name="Dai S."/>
            <person name="Zhou R."/>
        </authorList>
    </citation>
    <scope>NUCLEOTIDE SEQUENCE [LARGE SCALE GENOMIC DNA]</scope>
    <source>
        <strain evidence="1">BV-YZ2020</strain>
    </source>
</reference>
<gene>
    <name evidence="1" type="ORF">L6164_021293</name>
</gene>